<evidence type="ECO:0000256" key="7">
    <source>
        <dbReference type="ARBA" id="ARBA00024019"/>
    </source>
</evidence>
<dbReference type="InterPro" id="IPR013088">
    <property type="entry name" value="Znf_NHR/GATA"/>
</dbReference>
<dbReference type="AlphaFoldDB" id="A0A540MT95"/>
<sequence>MLDKNIRQKKYCSIRASNQFKFNYTYPAVGTTSRAYNVPKPPKPDDYCDIDITNKTSRTGGSRKRNPTKVRTVKLDENLICSNFNCRVTNSPMWRKGPLGPKSLCNRCGIRYRKMKMKEEMEREGKRASEVKALLASSTNKPQEFGFGV</sequence>
<keyword evidence="3" id="KW-0862">Zinc</keyword>
<dbReference type="CDD" id="cd00202">
    <property type="entry name" value="ZnF_GATA"/>
    <property type="match status" value="1"/>
</dbReference>
<keyword evidence="5" id="KW-0238">DNA-binding</keyword>
<comment type="caution">
    <text evidence="11">The sequence shown here is derived from an EMBL/GenBank/DDBJ whole genome shotgun (WGS) entry which is preliminary data.</text>
</comment>
<dbReference type="Gene3D" id="3.30.50.10">
    <property type="entry name" value="Erythroid Transcription Factor GATA-1, subunit A"/>
    <property type="match status" value="1"/>
</dbReference>
<evidence type="ECO:0000259" key="10">
    <source>
        <dbReference type="PROSITE" id="PS50114"/>
    </source>
</evidence>
<evidence type="ECO:0000256" key="5">
    <source>
        <dbReference type="ARBA" id="ARBA00023125"/>
    </source>
</evidence>
<reference evidence="11 12" key="1">
    <citation type="journal article" date="2019" name="G3 (Bethesda)">
        <title>Sequencing of a Wild Apple (Malus baccata) Genome Unravels the Differences Between Cultivated and Wild Apple Species Regarding Disease Resistance and Cold Tolerance.</title>
        <authorList>
            <person name="Chen X."/>
        </authorList>
    </citation>
    <scope>NUCLEOTIDE SEQUENCE [LARGE SCALE GENOMIC DNA]</scope>
    <source>
        <strain evidence="12">cv. Shandingzi</strain>
        <tissue evidence="11">Leaves</tissue>
    </source>
</reference>
<name>A0A540MT95_MALBA</name>
<dbReference type="PANTHER" id="PTHR47172">
    <property type="entry name" value="OS01G0976800 PROTEIN"/>
    <property type="match status" value="1"/>
</dbReference>
<keyword evidence="4" id="KW-0805">Transcription regulation</keyword>
<dbReference type="SUPFAM" id="SSF57716">
    <property type="entry name" value="Glucocorticoid receptor-like (DNA-binding domain)"/>
    <property type="match status" value="1"/>
</dbReference>
<evidence type="ECO:0000256" key="9">
    <source>
        <dbReference type="PROSITE-ProRule" id="PRU00094"/>
    </source>
</evidence>
<dbReference type="Pfam" id="PF00320">
    <property type="entry name" value="GATA"/>
    <property type="match status" value="1"/>
</dbReference>
<keyword evidence="12" id="KW-1185">Reference proteome</keyword>
<dbReference type="PANTHER" id="PTHR47172:SF24">
    <property type="entry name" value="GATA ZINC FINGER DOMAIN-CONTAINING PROTEIN 14-RELATED"/>
    <property type="match status" value="1"/>
</dbReference>
<comment type="similarity">
    <text evidence="7">Belongs to the type IV zinc-finger family. Class B subfamily.</text>
</comment>
<keyword evidence="1" id="KW-0479">Metal-binding</keyword>
<dbReference type="GO" id="GO:0008270">
    <property type="term" value="F:zinc ion binding"/>
    <property type="evidence" value="ECO:0007669"/>
    <property type="project" value="UniProtKB-KW"/>
</dbReference>
<evidence type="ECO:0000313" key="11">
    <source>
        <dbReference type="EMBL" id="TQE02002.1"/>
    </source>
</evidence>
<dbReference type="GO" id="GO:0006355">
    <property type="term" value="P:regulation of DNA-templated transcription"/>
    <property type="evidence" value="ECO:0007669"/>
    <property type="project" value="InterPro"/>
</dbReference>
<feature type="domain" description="GATA-type" evidence="10">
    <location>
        <begin position="85"/>
        <end position="132"/>
    </location>
</feature>
<evidence type="ECO:0000256" key="6">
    <source>
        <dbReference type="ARBA" id="ARBA00023163"/>
    </source>
</evidence>
<evidence type="ECO:0000256" key="4">
    <source>
        <dbReference type="ARBA" id="ARBA00023015"/>
    </source>
</evidence>
<evidence type="ECO:0000256" key="1">
    <source>
        <dbReference type="ARBA" id="ARBA00022723"/>
    </source>
</evidence>
<dbReference type="STRING" id="106549.A0A540MT95"/>
<keyword evidence="6" id="KW-0804">Transcription</keyword>
<gene>
    <name evidence="11" type="ORF">C1H46_012321</name>
</gene>
<dbReference type="EMBL" id="VIEB01000184">
    <property type="protein sequence ID" value="TQE02002.1"/>
    <property type="molecule type" value="Genomic_DNA"/>
</dbReference>
<accession>A0A540MT95</accession>
<keyword evidence="2 9" id="KW-0863">Zinc-finger</keyword>
<dbReference type="PROSITE" id="PS50114">
    <property type="entry name" value="GATA_ZN_FINGER_2"/>
    <property type="match status" value="1"/>
</dbReference>
<evidence type="ECO:0000256" key="8">
    <source>
        <dbReference type="ARBA" id="ARBA00037539"/>
    </source>
</evidence>
<comment type="function">
    <text evidence="8">Transcriptional regulator that specifically binds 5'-GATA-3' or 5'-GAT-3' motifs within gene promoters.</text>
</comment>
<dbReference type="GO" id="GO:0043565">
    <property type="term" value="F:sequence-specific DNA binding"/>
    <property type="evidence" value="ECO:0007669"/>
    <property type="project" value="InterPro"/>
</dbReference>
<evidence type="ECO:0000256" key="2">
    <source>
        <dbReference type="ARBA" id="ARBA00022771"/>
    </source>
</evidence>
<dbReference type="SMART" id="SM00401">
    <property type="entry name" value="ZnF_GATA"/>
    <property type="match status" value="1"/>
</dbReference>
<dbReference type="Proteomes" id="UP000315295">
    <property type="component" value="Unassembled WGS sequence"/>
</dbReference>
<dbReference type="InterPro" id="IPR000679">
    <property type="entry name" value="Znf_GATA"/>
</dbReference>
<evidence type="ECO:0000313" key="12">
    <source>
        <dbReference type="Proteomes" id="UP000315295"/>
    </source>
</evidence>
<organism evidence="11 12">
    <name type="scientific">Malus baccata</name>
    <name type="common">Siberian crab apple</name>
    <name type="synonym">Pyrus baccata</name>
    <dbReference type="NCBI Taxonomy" id="106549"/>
    <lineage>
        <taxon>Eukaryota</taxon>
        <taxon>Viridiplantae</taxon>
        <taxon>Streptophyta</taxon>
        <taxon>Embryophyta</taxon>
        <taxon>Tracheophyta</taxon>
        <taxon>Spermatophyta</taxon>
        <taxon>Magnoliopsida</taxon>
        <taxon>eudicotyledons</taxon>
        <taxon>Gunneridae</taxon>
        <taxon>Pentapetalae</taxon>
        <taxon>rosids</taxon>
        <taxon>fabids</taxon>
        <taxon>Rosales</taxon>
        <taxon>Rosaceae</taxon>
        <taxon>Amygdaloideae</taxon>
        <taxon>Maleae</taxon>
        <taxon>Malus</taxon>
    </lineage>
</organism>
<proteinExistence type="inferred from homology"/>
<protein>
    <recommendedName>
        <fullName evidence="10">GATA-type domain-containing protein</fullName>
    </recommendedName>
</protein>
<evidence type="ECO:0000256" key="3">
    <source>
        <dbReference type="ARBA" id="ARBA00022833"/>
    </source>
</evidence>